<evidence type="ECO:0000259" key="1">
    <source>
        <dbReference type="Pfam" id="PF13304"/>
    </source>
</evidence>
<dbReference type="Gene3D" id="3.40.50.300">
    <property type="entry name" value="P-loop containing nucleotide triphosphate hydrolases"/>
    <property type="match status" value="1"/>
</dbReference>
<comment type="caution">
    <text evidence="2">The sequence shown here is derived from an EMBL/GenBank/DDBJ whole genome shotgun (WGS) entry which is preliminary data.</text>
</comment>
<accession>A0ABT7QGM2</accession>
<dbReference type="EMBL" id="JAOPLU010000008">
    <property type="protein sequence ID" value="MDM5133071.1"/>
    <property type="molecule type" value="Genomic_DNA"/>
</dbReference>
<dbReference type="InterPro" id="IPR051396">
    <property type="entry name" value="Bact_Antivir_Def_Nuclease"/>
</dbReference>
<feature type="domain" description="ATPase AAA-type core" evidence="1">
    <location>
        <begin position="191"/>
        <end position="371"/>
    </location>
</feature>
<dbReference type="RefSeq" id="WP_290042602.1">
    <property type="nucleotide sequence ID" value="NZ_JAOPLU010000008.1"/>
</dbReference>
<dbReference type="Proteomes" id="UP001168109">
    <property type="component" value="Unassembled WGS sequence"/>
</dbReference>
<sequence>MINEIQIHNFGPLQDVNWSSLSNINLILGTNGSGKTFFLKAIYSAIRTLEEYKKGKDQRTDKEVLSDKLHWTFQQEKIGDLVNKNSSDSLSCRLKINEAVFSYGFGDSTVKAVNNLINDVGSLNSHSIFLPPKEVLSLQNIILKSRELHKEFGFDDTYLDLIKALNYGGNDSDSPRVLNEFNNRINMLISLASSQKAAEKERFKFNDTIAKNFYTFVTNDLNLSQKNRDIAEKIVNNIFESLADDKSIDVFGLDAKLQKAPYKPEFYDISSKIENIIKGKAEFDAEHSKWWFKNNKNQKFQITGAAEGVKKIAILDTLLSNGYISPGSIVFMDEPESALHPEAISKLMDIIFELAQRGVQFFIATHSYFVIKCLYLIAQEKKTSMPVISSGDIEWNYDNLIDGMPDNKIIDESIRIYEKELGISLL</sequence>
<dbReference type="CDD" id="cd00267">
    <property type="entry name" value="ABC_ATPase"/>
    <property type="match status" value="1"/>
</dbReference>
<dbReference type="PANTHER" id="PTHR43581">
    <property type="entry name" value="ATP/GTP PHOSPHATASE"/>
    <property type="match status" value="1"/>
</dbReference>
<dbReference type="Pfam" id="PF13304">
    <property type="entry name" value="AAA_21"/>
    <property type="match status" value="1"/>
</dbReference>
<dbReference type="InterPro" id="IPR027417">
    <property type="entry name" value="P-loop_NTPase"/>
</dbReference>
<dbReference type="PANTHER" id="PTHR43581:SF2">
    <property type="entry name" value="EXCINUCLEASE ATPASE SUBUNIT"/>
    <property type="match status" value="1"/>
</dbReference>
<dbReference type="InterPro" id="IPR003959">
    <property type="entry name" value="ATPase_AAA_core"/>
</dbReference>
<name>A0ABT7QGM2_9GAMM</name>
<organism evidence="2 3">
    <name type="scientific">Aeromonas piscicola</name>
    <dbReference type="NCBI Taxonomy" id="600645"/>
    <lineage>
        <taxon>Bacteria</taxon>
        <taxon>Pseudomonadati</taxon>
        <taxon>Pseudomonadota</taxon>
        <taxon>Gammaproteobacteria</taxon>
        <taxon>Aeromonadales</taxon>
        <taxon>Aeromonadaceae</taxon>
        <taxon>Aeromonas</taxon>
    </lineage>
</organism>
<proteinExistence type="predicted"/>
<reference evidence="2" key="1">
    <citation type="submission" date="2024-05" db="EMBL/GenBank/DDBJ databases">
        <title>WGS of Aeromonas isolates.</title>
        <authorList>
            <person name="Lee H."/>
        </authorList>
    </citation>
    <scope>NUCLEOTIDE SEQUENCE</scope>
    <source>
        <strain evidence="2">LP308</strain>
    </source>
</reference>
<protein>
    <submittedName>
        <fullName evidence="2">AAA family ATPase</fullName>
    </submittedName>
</protein>
<keyword evidence="3" id="KW-1185">Reference proteome</keyword>
<evidence type="ECO:0000313" key="2">
    <source>
        <dbReference type="EMBL" id="MDM5133071.1"/>
    </source>
</evidence>
<evidence type="ECO:0000313" key="3">
    <source>
        <dbReference type="Proteomes" id="UP001168109"/>
    </source>
</evidence>
<dbReference type="SUPFAM" id="SSF52540">
    <property type="entry name" value="P-loop containing nucleoside triphosphate hydrolases"/>
    <property type="match status" value="1"/>
</dbReference>
<gene>
    <name evidence="2" type="ORF">OB962_19035</name>
</gene>